<evidence type="ECO:0000313" key="6">
    <source>
        <dbReference type="Proteomes" id="UP000243975"/>
    </source>
</evidence>
<dbReference type="STRING" id="59895.A0A103D5H1"/>
<dbReference type="GO" id="GO:0071555">
    <property type="term" value="P:cell wall organization"/>
    <property type="evidence" value="ECO:0007669"/>
    <property type="project" value="UniProtKB-KW"/>
</dbReference>
<dbReference type="OMA" id="CFCERLM"/>
<comment type="subcellular location">
    <subcellularLocation>
        <location evidence="1">Secreted</location>
    </subcellularLocation>
</comment>
<dbReference type="PANTHER" id="PTHR31375">
    <property type="match status" value="1"/>
</dbReference>
<comment type="caution">
    <text evidence="5">The sequence shown here is derived from an EMBL/GenBank/DDBJ whole genome shotgun (WGS) entry which is preliminary data.</text>
</comment>
<dbReference type="SUPFAM" id="SSF51126">
    <property type="entry name" value="Pectin lyase-like"/>
    <property type="match status" value="1"/>
</dbReference>
<feature type="non-terminal residue" evidence="5">
    <location>
        <position position="88"/>
    </location>
</feature>
<dbReference type="GO" id="GO:0005576">
    <property type="term" value="C:extracellular region"/>
    <property type="evidence" value="ECO:0007669"/>
    <property type="project" value="UniProtKB-SubCell"/>
</dbReference>
<evidence type="ECO:0000256" key="3">
    <source>
        <dbReference type="ARBA" id="ARBA00023316"/>
    </source>
</evidence>
<organism evidence="5 6">
    <name type="scientific">Cynara cardunculus var. scolymus</name>
    <name type="common">Globe artichoke</name>
    <name type="synonym">Cynara scolymus</name>
    <dbReference type="NCBI Taxonomy" id="59895"/>
    <lineage>
        <taxon>Eukaryota</taxon>
        <taxon>Viridiplantae</taxon>
        <taxon>Streptophyta</taxon>
        <taxon>Embryophyta</taxon>
        <taxon>Tracheophyta</taxon>
        <taxon>Spermatophyta</taxon>
        <taxon>Magnoliopsida</taxon>
        <taxon>eudicotyledons</taxon>
        <taxon>Gunneridae</taxon>
        <taxon>Pentapetalae</taxon>
        <taxon>asterids</taxon>
        <taxon>campanulids</taxon>
        <taxon>Asterales</taxon>
        <taxon>Asteraceae</taxon>
        <taxon>Carduoideae</taxon>
        <taxon>Cardueae</taxon>
        <taxon>Carduinae</taxon>
        <taxon>Cynara</taxon>
    </lineage>
</organism>
<dbReference type="InterPro" id="IPR012334">
    <property type="entry name" value="Pectin_lyas_fold"/>
</dbReference>
<dbReference type="InterPro" id="IPR011050">
    <property type="entry name" value="Pectin_lyase_fold/virulence"/>
</dbReference>
<keyword evidence="4" id="KW-0732">Signal</keyword>
<evidence type="ECO:0000256" key="1">
    <source>
        <dbReference type="ARBA" id="ARBA00004613"/>
    </source>
</evidence>
<dbReference type="Gramene" id="KVD98102">
    <property type="protein sequence ID" value="KVD98102"/>
    <property type="gene ID" value="Ccrd_024292"/>
</dbReference>
<dbReference type="EMBL" id="LEKV01012698">
    <property type="protein sequence ID" value="KVD98102.1"/>
    <property type="molecule type" value="Genomic_DNA"/>
</dbReference>
<feature type="signal peptide" evidence="4">
    <location>
        <begin position="1"/>
        <end position="23"/>
    </location>
</feature>
<feature type="chain" id="PRO_5007114154" evidence="4">
    <location>
        <begin position="24"/>
        <end position="88"/>
    </location>
</feature>
<keyword evidence="3" id="KW-0961">Cell wall biogenesis/degradation</keyword>
<proteinExistence type="predicted"/>
<evidence type="ECO:0000256" key="2">
    <source>
        <dbReference type="ARBA" id="ARBA00022525"/>
    </source>
</evidence>
<evidence type="ECO:0000313" key="5">
    <source>
        <dbReference type="EMBL" id="KVD98102.1"/>
    </source>
</evidence>
<keyword evidence="2" id="KW-0964">Secreted</keyword>
<dbReference type="Proteomes" id="UP000243975">
    <property type="component" value="Unassembled WGS sequence"/>
</dbReference>
<dbReference type="Gene3D" id="2.160.20.10">
    <property type="entry name" value="Single-stranded right-handed beta-helix, Pectin lyase-like"/>
    <property type="match status" value="1"/>
</dbReference>
<reference evidence="5 6" key="1">
    <citation type="journal article" date="2016" name="Sci. Rep.">
        <title>The genome sequence of the outbreeding globe artichoke constructed de novo incorporating a phase-aware low-pass sequencing strategy of F1 progeny.</title>
        <authorList>
            <person name="Scaglione D."/>
            <person name="Reyes-Chin-Wo S."/>
            <person name="Acquadro A."/>
            <person name="Froenicke L."/>
            <person name="Portis E."/>
            <person name="Beitel C."/>
            <person name="Tirone M."/>
            <person name="Mauro R."/>
            <person name="Lo Monaco A."/>
            <person name="Mauromicale G."/>
            <person name="Faccioli P."/>
            <person name="Cattivelli L."/>
            <person name="Rieseberg L."/>
            <person name="Michelmore R."/>
            <person name="Lanteri S."/>
        </authorList>
    </citation>
    <scope>NUCLEOTIDE SEQUENCE [LARGE SCALE GENOMIC DNA]</scope>
    <source>
        <strain evidence="5">2C</strain>
    </source>
</reference>
<accession>A0A103D5H1</accession>
<dbReference type="GO" id="GO:0016829">
    <property type="term" value="F:lyase activity"/>
    <property type="evidence" value="ECO:0007669"/>
    <property type="project" value="UniProtKB-KW"/>
</dbReference>
<sequence>MGFLIIFVLSLCYILFGLRTTSAANFYVTSYGAKGDGNTDDSKAFLKAWADVCKDKSQDPTLIIPSGKTFLLSPMTLSGPCNFPRVHI</sequence>
<name>A0A103D5H1_CYNCS</name>
<keyword evidence="6" id="KW-1185">Reference proteome</keyword>
<protein>
    <submittedName>
        <fullName evidence="5">Pectin lyase fold</fullName>
    </submittedName>
</protein>
<evidence type="ECO:0000256" key="4">
    <source>
        <dbReference type="SAM" id="SignalP"/>
    </source>
</evidence>
<gene>
    <name evidence="5" type="ORF">Ccrd_024292</name>
</gene>
<dbReference type="AlphaFoldDB" id="A0A103D5H1"/>
<keyword evidence="5" id="KW-0456">Lyase</keyword>